<proteinExistence type="predicted"/>
<organism evidence="1 2">
    <name type="scientific">Chitinophaga hostae</name>
    <dbReference type="NCBI Taxonomy" id="2831022"/>
    <lineage>
        <taxon>Bacteria</taxon>
        <taxon>Pseudomonadati</taxon>
        <taxon>Bacteroidota</taxon>
        <taxon>Chitinophagia</taxon>
        <taxon>Chitinophagales</taxon>
        <taxon>Chitinophagaceae</taxon>
        <taxon>Chitinophaga</taxon>
    </lineage>
</organism>
<dbReference type="RefSeq" id="WP_211972211.1">
    <property type="nucleotide sequence ID" value="NZ_JAGTXB010000003.1"/>
</dbReference>
<keyword evidence="2" id="KW-1185">Reference proteome</keyword>
<comment type="caution">
    <text evidence="1">The sequence shown here is derived from an EMBL/GenBank/DDBJ whole genome shotgun (WGS) entry which is preliminary data.</text>
</comment>
<accession>A0ABS5IVW7</accession>
<reference evidence="1 2" key="1">
    <citation type="submission" date="2021-04" db="EMBL/GenBank/DDBJ databases">
        <title>Chitinophaga sp. nov., isolated from the rhizosphere soil.</title>
        <authorList>
            <person name="He S."/>
        </authorList>
    </citation>
    <scope>NUCLEOTIDE SEQUENCE [LARGE SCALE GENOMIC DNA]</scope>
    <source>
        <strain evidence="1 2">2R12</strain>
    </source>
</reference>
<gene>
    <name evidence="1" type="ORF">KE626_07240</name>
</gene>
<evidence type="ECO:0000313" key="1">
    <source>
        <dbReference type="EMBL" id="MBS0027099.1"/>
    </source>
</evidence>
<evidence type="ECO:0000313" key="2">
    <source>
        <dbReference type="Proteomes" id="UP000676386"/>
    </source>
</evidence>
<sequence>MQLSNNLSEIAKVIREDWKNIAYAAKPYLSAMEILNSIDDMLYHESARSIVQRFLLNAHSWHGETARLVKAHLNNLLNQ</sequence>
<dbReference type="EMBL" id="JAGTXB010000003">
    <property type="protein sequence ID" value="MBS0027099.1"/>
    <property type="molecule type" value="Genomic_DNA"/>
</dbReference>
<name>A0ABS5IVW7_9BACT</name>
<protein>
    <submittedName>
        <fullName evidence="1">Uncharacterized protein</fullName>
    </submittedName>
</protein>
<dbReference type="Proteomes" id="UP000676386">
    <property type="component" value="Unassembled WGS sequence"/>
</dbReference>